<dbReference type="PANTHER" id="PTHR10801">
    <property type="entry name" value="24-DEHYDROCHOLESTEROL REDUCTASE"/>
    <property type="match status" value="1"/>
</dbReference>
<keyword evidence="7" id="KW-0732">Signal</keyword>
<name>A0A9P6G628_9PLEO</name>
<dbReference type="InterPro" id="IPR016166">
    <property type="entry name" value="FAD-bd_PCMH"/>
</dbReference>
<dbReference type="GO" id="GO:0071949">
    <property type="term" value="F:FAD binding"/>
    <property type="evidence" value="ECO:0007669"/>
    <property type="project" value="InterPro"/>
</dbReference>
<feature type="chain" id="PRO_5040460637" description="Delta(24)-sterol reductase" evidence="7">
    <location>
        <begin position="16"/>
        <end position="979"/>
    </location>
</feature>
<dbReference type="AlphaFoldDB" id="A0A9P6G628"/>
<sequence>MLRALFAWNVLTVRAKMLAIFEFDPKPWEQHWNAVAALRHTIEETARIRADSSFRAPKAAYNAPSDIPGFDKIVQLDFDTSTAWVEPNVTMRTLVQATLDHGLVPAVVAASETVSVADAFAATTTESSSFTFGTFDCTVLSMEMILSNGQYVMARTDDRKTADLLWGSAGALHSLGLTTLLEIVLIPAERGHSGPHLSMMDLSKDFVEIIMFGSSSGLAIIGRFTPTTGRACVLQSLKGNSFSRHARSVWRDLRFAHKRRVELLPVMEYLFRHDNRRRPACGKRRSRDQKSNANFGDEAFRALLAMARWSGGYESHTGSDTCIVARPAVKKRCGSSTTIGGTAHCDRDGRRKVSPTDLLALLDALDVLKTATVQRILDLREYSTAQVQSNHAIYDSALFCANVNEETAYSGFINQEPQYCNDTNPLERGSARALAISSPESPRRAAEQMDDCELEDGEPGFFDEAFGGMISEPVYPDSQIEEIPLSVHLIRGLLYTLLPAPLQILELNWGNCAQGLLACTESAENFAAIIVQRINTRPLLILGDVTTRTIFVIASETEHPDLLGVIESSLDSWKSVCIDLDHALLSVHIAEACFGHLLPITDVPASRALRLRFLGELVAPYERESVLERCGFPGKIAPLQNVDTRVIAARLPSGPHGKLFHIPNLVNFDTGTLTKAFLERPPELSSRRCLRIVQYVNAIGSPHVLQSIQSALDRRPQEETVQAVDEPIFERLIHIHLYLGGLESQDHLLVARHRYIKYCYFETYWLAVRELQQRKWSGRRERKRMDALKLTASYKQGLYEGPFPTSRTDGIPETTQKLSHTEKKGRAADIVKGEIVRKVANVYKYDEKRIRADINRYIREGEMLHKILQGTVRVNPGLLVLFPSRELHPPSLDIDQFALDLEHNERNRLAKPLALKDIDNLALVEASWFATVLQARPALLEPLPKSVLSLLSKSATDYAHLRVRDPNLFSNEPLQFIAS</sequence>
<dbReference type="SUPFAM" id="SSF56176">
    <property type="entry name" value="FAD-binding/transporter-associated domain-like"/>
    <property type="match status" value="1"/>
</dbReference>
<dbReference type="GO" id="GO:0050614">
    <property type="term" value="F:Delta24-sterol reductase activity"/>
    <property type="evidence" value="ECO:0007669"/>
    <property type="project" value="UniProtKB-EC"/>
</dbReference>
<evidence type="ECO:0000259" key="8">
    <source>
        <dbReference type="PROSITE" id="PS51387"/>
    </source>
</evidence>
<dbReference type="Pfam" id="PF01565">
    <property type="entry name" value="FAD_binding_4"/>
    <property type="match status" value="1"/>
</dbReference>
<dbReference type="GO" id="GO:0005737">
    <property type="term" value="C:cytoplasm"/>
    <property type="evidence" value="ECO:0007669"/>
    <property type="project" value="TreeGrafter"/>
</dbReference>
<evidence type="ECO:0000256" key="1">
    <source>
        <dbReference type="ARBA" id="ARBA00004167"/>
    </source>
</evidence>
<dbReference type="OrthoDB" id="3798192at2759"/>
<organism evidence="9 10">
    <name type="scientific">Paraphaeosphaeria minitans</name>
    <dbReference type="NCBI Taxonomy" id="565426"/>
    <lineage>
        <taxon>Eukaryota</taxon>
        <taxon>Fungi</taxon>
        <taxon>Dikarya</taxon>
        <taxon>Ascomycota</taxon>
        <taxon>Pezizomycotina</taxon>
        <taxon>Dothideomycetes</taxon>
        <taxon>Pleosporomycetidae</taxon>
        <taxon>Pleosporales</taxon>
        <taxon>Massarineae</taxon>
        <taxon>Didymosphaeriaceae</taxon>
        <taxon>Paraphaeosphaeria</taxon>
    </lineage>
</organism>
<dbReference type="InterPro" id="IPR006094">
    <property type="entry name" value="Oxid_FAD_bind_N"/>
</dbReference>
<gene>
    <name evidence="9" type="ORF">PMIN01_11719</name>
</gene>
<protein>
    <recommendedName>
        <fullName evidence="2">Delta(24)-sterol reductase</fullName>
        <ecNumber evidence="2">1.3.1.72</ecNumber>
    </recommendedName>
</protein>
<keyword evidence="6" id="KW-0472">Membrane</keyword>
<evidence type="ECO:0000256" key="4">
    <source>
        <dbReference type="ARBA" id="ARBA00022989"/>
    </source>
</evidence>
<dbReference type="Gene3D" id="3.30.465.10">
    <property type="match status" value="1"/>
</dbReference>
<evidence type="ECO:0000313" key="9">
    <source>
        <dbReference type="EMBL" id="KAF9729786.1"/>
    </source>
</evidence>
<evidence type="ECO:0000256" key="2">
    <source>
        <dbReference type="ARBA" id="ARBA00012405"/>
    </source>
</evidence>
<keyword evidence="4" id="KW-1133">Transmembrane helix</keyword>
<feature type="signal peptide" evidence="7">
    <location>
        <begin position="1"/>
        <end position="15"/>
    </location>
</feature>
<comment type="subcellular location">
    <subcellularLocation>
        <location evidence="1">Membrane</location>
        <topology evidence="1">Single-pass membrane protein</topology>
    </subcellularLocation>
</comment>
<proteinExistence type="predicted"/>
<dbReference type="EC" id="1.3.1.72" evidence="2"/>
<keyword evidence="5" id="KW-0560">Oxidoreductase</keyword>
<evidence type="ECO:0000256" key="5">
    <source>
        <dbReference type="ARBA" id="ARBA00023002"/>
    </source>
</evidence>
<accession>A0A9P6G628</accession>
<dbReference type="InterPro" id="IPR016169">
    <property type="entry name" value="FAD-bd_PCMH_sub2"/>
</dbReference>
<dbReference type="GO" id="GO:0000246">
    <property type="term" value="F:Delta24(24-1) sterol reductase activity"/>
    <property type="evidence" value="ECO:0007669"/>
    <property type="project" value="TreeGrafter"/>
</dbReference>
<dbReference type="Proteomes" id="UP000756921">
    <property type="component" value="Unassembled WGS sequence"/>
</dbReference>
<dbReference type="PROSITE" id="PS51387">
    <property type="entry name" value="FAD_PCMH"/>
    <property type="match status" value="1"/>
</dbReference>
<evidence type="ECO:0000256" key="3">
    <source>
        <dbReference type="ARBA" id="ARBA00022692"/>
    </source>
</evidence>
<dbReference type="PANTHER" id="PTHR10801:SF0">
    <property type="entry name" value="DELTA(24)-STEROL REDUCTASE"/>
    <property type="match status" value="1"/>
</dbReference>
<dbReference type="GO" id="GO:0016020">
    <property type="term" value="C:membrane"/>
    <property type="evidence" value="ECO:0007669"/>
    <property type="project" value="UniProtKB-SubCell"/>
</dbReference>
<dbReference type="GO" id="GO:0008202">
    <property type="term" value="P:steroid metabolic process"/>
    <property type="evidence" value="ECO:0007669"/>
    <property type="project" value="TreeGrafter"/>
</dbReference>
<dbReference type="InterPro" id="IPR036318">
    <property type="entry name" value="FAD-bd_PCMH-like_sf"/>
</dbReference>
<feature type="domain" description="FAD-binding PCMH-type" evidence="8">
    <location>
        <begin position="13"/>
        <end position="188"/>
    </location>
</feature>
<dbReference type="InterPro" id="IPR040165">
    <property type="entry name" value="Diminuto-like"/>
</dbReference>
<evidence type="ECO:0000256" key="7">
    <source>
        <dbReference type="SAM" id="SignalP"/>
    </source>
</evidence>
<keyword evidence="3" id="KW-0812">Transmembrane</keyword>
<reference evidence="9" key="1">
    <citation type="journal article" date="2020" name="Mol. Plant Microbe Interact.">
        <title>Genome Sequence of the Biocontrol Agent Coniothyrium minitans strain Conio (IMI 134523).</title>
        <authorList>
            <person name="Patel D."/>
            <person name="Shittu T.A."/>
            <person name="Baroncelli R."/>
            <person name="Muthumeenakshi S."/>
            <person name="Osborne T.H."/>
            <person name="Janganan T.K."/>
            <person name="Sreenivasaprasad S."/>
        </authorList>
    </citation>
    <scope>NUCLEOTIDE SEQUENCE</scope>
    <source>
        <strain evidence="9">Conio</strain>
    </source>
</reference>
<evidence type="ECO:0000313" key="10">
    <source>
        <dbReference type="Proteomes" id="UP000756921"/>
    </source>
</evidence>
<dbReference type="EMBL" id="WJXW01000015">
    <property type="protein sequence ID" value="KAF9729786.1"/>
    <property type="molecule type" value="Genomic_DNA"/>
</dbReference>
<evidence type="ECO:0000256" key="6">
    <source>
        <dbReference type="ARBA" id="ARBA00023136"/>
    </source>
</evidence>
<comment type="caution">
    <text evidence="9">The sequence shown here is derived from an EMBL/GenBank/DDBJ whole genome shotgun (WGS) entry which is preliminary data.</text>
</comment>
<keyword evidence="10" id="KW-1185">Reference proteome</keyword>